<accession>A0AAD7H4G2</accession>
<keyword evidence="3" id="KW-1185">Reference proteome</keyword>
<organism evidence="2 3">
    <name type="scientific">Mycena metata</name>
    <dbReference type="NCBI Taxonomy" id="1033252"/>
    <lineage>
        <taxon>Eukaryota</taxon>
        <taxon>Fungi</taxon>
        <taxon>Dikarya</taxon>
        <taxon>Basidiomycota</taxon>
        <taxon>Agaricomycotina</taxon>
        <taxon>Agaricomycetes</taxon>
        <taxon>Agaricomycetidae</taxon>
        <taxon>Agaricales</taxon>
        <taxon>Marasmiineae</taxon>
        <taxon>Mycenaceae</taxon>
        <taxon>Mycena</taxon>
    </lineage>
</organism>
<dbReference type="Proteomes" id="UP001215598">
    <property type="component" value="Unassembled WGS sequence"/>
</dbReference>
<sequence>MGVADRWEPTSPEWAEAAHLVSTRRYRLALLKLERLVIQRMFELTKMNLSQTGYKLRKHIAKALQARSQAIRNVLKTYNDAAASMVPSGRKLEWHEVVEYAFLADFYLLKDPEAFKEVRPWATPPARVLLGKYFKIERAKEEIIRYNIEIRRVITAIRDKKIFLTRKEAELEETNPQLAWAVREYRLQREIHRYPSQTVQKACRESKSPIHRNPDARCSASTNSTAHSDGGCR</sequence>
<reference evidence="2" key="1">
    <citation type="submission" date="2023-03" db="EMBL/GenBank/DDBJ databases">
        <title>Massive genome expansion in bonnet fungi (Mycena s.s.) driven by repeated elements and novel gene families across ecological guilds.</title>
        <authorList>
            <consortium name="Lawrence Berkeley National Laboratory"/>
            <person name="Harder C.B."/>
            <person name="Miyauchi S."/>
            <person name="Viragh M."/>
            <person name="Kuo A."/>
            <person name="Thoen E."/>
            <person name="Andreopoulos B."/>
            <person name="Lu D."/>
            <person name="Skrede I."/>
            <person name="Drula E."/>
            <person name="Henrissat B."/>
            <person name="Morin E."/>
            <person name="Kohler A."/>
            <person name="Barry K."/>
            <person name="LaButti K."/>
            <person name="Morin E."/>
            <person name="Salamov A."/>
            <person name="Lipzen A."/>
            <person name="Mereny Z."/>
            <person name="Hegedus B."/>
            <person name="Baldrian P."/>
            <person name="Stursova M."/>
            <person name="Weitz H."/>
            <person name="Taylor A."/>
            <person name="Grigoriev I.V."/>
            <person name="Nagy L.G."/>
            <person name="Martin F."/>
            <person name="Kauserud H."/>
        </authorList>
    </citation>
    <scope>NUCLEOTIDE SEQUENCE</scope>
    <source>
        <strain evidence="2">CBHHK182m</strain>
    </source>
</reference>
<protein>
    <submittedName>
        <fullName evidence="2">Uncharacterized protein</fullName>
    </submittedName>
</protein>
<evidence type="ECO:0000256" key="1">
    <source>
        <dbReference type="SAM" id="MobiDB-lite"/>
    </source>
</evidence>
<evidence type="ECO:0000313" key="2">
    <source>
        <dbReference type="EMBL" id="KAJ7711679.1"/>
    </source>
</evidence>
<dbReference type="EMBL" id="JARKIB010000389">
    <property type="protein sequence ID" value="KAJ7711679.1"/>
    <property type="molecule type" value="Genomic_DNA"/>
</dbReference>
<feature type="compositionally biased region" description="Basic and acidic residues" evidence="1">
    <location>
        <begin position="202"/>
        <end position="215"/>
    </location>
</feature>
<feature type="region of interest" description="Disordered" evidence="1">
    <location>
        <begin position="202"/>
        <end position="233"/>
    </location>
</feature>
<name>A0AAD7H4G2_9AGAR</name>
<gene>
    <name evidence="2" type="ORF">B0H16DRAFT_1343537</name>
</gene>
<proteinExistence type="predicted"/>
<comment type="caution">
    <text evidence="2">The sequence shown here is derived from an EMBL/GenBank/DDBJ whole genome shotgun (WGS) entry which is preliminary data.</text>
</comment>
<dbReference type="AlphaFoldDB" id="A0AAD7H4G2"/>
<evidence type="ECO:0000313" key="3">
    <source>
        <dbReference type="Proteomes" id="UP001215598"/>
    </source>
</evidence>